<dbReference type="EMBL" id="UYRX01000910">
    <property type="protein sequence ID" value="VDK87049.1"/>
    <property type="molecule type" value="Genomic_DNA"/>
</dbReference>
<evidence type="ECO:0000256" key="1">
    <source>
        <dbReference type="SAM" id="Coils"/>
    </source>
</evidence>
<evidence type="ECO:0000313" key="3">
    <source>
        <dbReference type="Proteomes" id="UP000277928"/>
    </source>
</evidence>
<reference evidence="2 3" key="1">
    <citation type="submission" date="2018-08" db="EMBL/GenBank/DDBJ databases">
        <authorList>
            <person name="Laetsch R D."/>
            <person name="Stevens L."/>
            <person name="Kumar S."/>
            <person name="Blaxter L. M."/>
        </authorList>
    </citation>
    <scope>NUCLEOTIDE SEQUENCE [LARGE SCALE GENOMIC DNA]</scope>
</reference>
<dbReference type="Proteomes" id="UP000277928">
    <property type="component" value="Unassembled WGS sequence"/>
</dbReference>
<proteinExistence type="predicted"/>
<feature type="coiled-coil region" evidence="1">
    <location>
        <begin position="4"/>
        <end position="31"/>
    </location>
</feature>
<keyword evidence="3" id="KW-1185">Reference proteome</keyword>
<organism evidence="2 3">
    <name type="scientific">Litomosoides sigmodontis</name>
    <name type="common">Filarial nematode worm</name>
    <dbReference type="NCBI Taxonomy" id="42156"/>
    <lineage>
        <taxon>Eukaryota</taxon>
        <taxon>Metazoa</taxon>
        <taxon>Ecdysozoa</taxon>
        <taxon>Nematoda</taxon>
        <taxon>Chromadorea</taxon>
        <taxon>Rhabditida</taxon>
        <taxon>Spirurina</taxon>
        <taxon>Spiruromorpha</taxon>
        <taxon>Filarioidea</taxon>
        <taxon>Onchocercidae</taxon>
        <taxon>Litomosoides</taxon>
    </lineage>
</organism>
<dbReference type="AlphaFoldDB" id="A0A3P6TUN8"/>
<protein>
    <submittedName>
        <fullName evidence="2">Uncharacterized protein</fullName>
    </submittedName>
</protein>
<sequence length="113" mass="12742">MLLLEVLSTVMAEIDDKLARAENSNAKLSLNQRSRRYENHMVAVSSPMRYICYTHSEQLATFFPQRKHTLSPSPLDERILTANLWGGNGCGTMLCSKMRSSRSDCKSQISDNS</sequence>
<keyword evidence="1" id="KW-0175">Coiled coil</keyword>
<gene>
    <name evidence="2" type="ORF">NLS_LOCUS7949</name>
</gene>
<evidence type="ECO:0000313" key="2">
    <source>
        <dbReference type="EMBL" id="VDK87049.1"/>
    </source>
</evidence>
<accession>A0A3P6TUN8</accession>
<name>A0A3P6TUN8_LITSI</name>